<accession>A0A7H4LSG0</accession>
<evidence type="ECO:0000256" key="14">
    <source>
        <dbReference type="SAM" id="Phobius"/>
    </source>
</evidence>
<protein>
    <recommendedName>
        <fullName evidence="12">Ascorbate-specific PTS system EIIC component</fullName>
    </recommendedName>
    <alternativeName>
        <fullName evidence="13">Ascorbate-specific permease IIC component UlaA</fullName>
    </alternativeName>
</protein>
<dbReference type="GO" id="GO:0009401">
    <property type="term" value="P:phosphoenolpyruvate-dependent sugar phosphotransferase system"/>
    <property type="evidence" value="ECO:0007669"/>
    <property type="project" value="UniProtKB-KW"/>
</dbReference>
<feature type="transmembrane region" description="Helical" evidence="14">
    <location>
        <begin position="12"/>
        <end position="33"/>
    </location>
</feature>
<sequence>MSEFLGVLRWITINIFGEASILIGLIVLLGLVLQKKSLADIVSGTLKGILGFLIIGAGAGIIVSALLIFQPIWTEVFGLSSMNLTNIIGQARFSERYGSSVTIAIAGGFAINLLLPG</sequence>
<evidence type="ECO:0000256" key="5">
    <source>
        <dbReference type="ARBA" id="ARBA00022597"/>
    </source>
</evidence>
<dbReference type="PANTHER" id="PTHR33843">
    <property type="entry name" value="ASCORBATE-SPECIFIC PTS SYSTEM EIIC COMPONENT"/>
    <property type="match status" value="1"/>
</dbReference>
<proteinExistence type="inferred from homology"/>
<dbReference type="InterPro" id="IPR051562">
    <property type="entry name" value="Ascorbate-PTS_EIIC"/>
</dbReference>
<dbReference type="EMBL" id="UGJR01000002">
    <property type="protein sequence ID" value="STR39086.1"/>
    <property type="molecule type" value="Genomic_DNA"/>
</dbReference>
<feature type="transmembrane region" description="Helical" evidence="14">
    <location>
        <begin position="97"/>
        <end position="115"/>
    </location>
</feature>
<dbReference type="AlphaFoldDB" id="A0A7H4LSG0"/>
<evidence type="ECO:0000256" key="12">
    <source>
        <dbReference type="ARBA" id="ARBA00039702"/>
    </source>
</evidence>
<dbReference type="InterPro" id="IPR004703">
    <property type="entry name" value="PTS_sugar-sp_permease"/>
</dbReference>
<dbReference type="Proteomes" id="UP000255050">
    <property type="component" value="Unassembled WGS sequence"/>
</dbReference>
<evidence type="ECO:0000256" key="7">
    <source>
        <dbReference type="ARBA" id="ARBA00022692"/>
    </source>
</evidence>
<comment type="subunit">
    <text evidence="2">Homodimer.</text>
</comment>
<keyword evidence="6" id="KW-0598">Phosphotransferase system</keyword>
<keyword evidence="3" id="KW-0813">Transport</keyword>
<feature type="transmembrane region" description="Helical" evidence="14">
    <location>
        <begin position="45"/>
        <end position="73"/>
    </location>
</feature>
<evidence type="ECO:0000256" key="1">
    <source>
        <dbReference type="ARBA" id="ARBA00004651"/>
    </source>
</evidence>
<dbReference type="Pfam" id="PF03611">
    <property type="entry name" value="EIIC-GAT"/>
    <property type="match status" value="1"/>
</dbReference>
<evidence type="ECO:0000256" key="6">
    <source>
        <dbReference type="ARBA" id="ARBA00022683"/>
    </source>
</evidence>
<keyword evidence="8 14" id="KW-1133">Transmembrane helix</keyword>
<evidence type="ECO:0000256" key="3">
    <source>
        <dbReference type="ARBA" id="ARBA00022448"/>
    </source>
</evidence>
<comment type="similarity">
    <text evidence="11">Belongs to the UlaA family.</text>
</comment>
<dbReference type="GO" id="GO:0005886">
    <property type="term" value="C:plasma membrane"/>
    <property type="evidence" value="ECO:0007669"/>
    <property type="project" value="UniProtKB-SubCell"/>
</dbReference>
<gene>
    <name evidence="15" type="ORF">NCTC11694_00223</name>
</gene>
<organism evidence="15 16">
    <name type="scientific">Klebsiella michiganensis</name>
    <dbReference type="NCBI Taxonomy" id="1134687"/>
    <lineage>
        <taxon>Bacteria</taxon>
        <taxon>Pseudomonadati</taxon>
        <taxon>Pseudomonadota</taxon>
        <taxon>Gammaproteobacteria</taxon>
        <taxon>Enterobacterales</taxon>
        <taxon>Enterobacteriaceae</taxon>
        <taxon>Klebsiella/Raoultella group</taxon>
        <taxon>Klebsiella</taxon>
    </lineage>
</organism>
<keyword evidence="9 14" id="KW-0472">Membrane</keyword>
<keyword evidence="4" id="KW-1003">Cell membrane</keyword>
<dbReference type="PANTHER" id="PTHR33843:SF4">
    <property type="entry name" value="ASCORBATE-SPECIFIC PTS SYSTEM EIIC COMPONENT"/>
    <property type="match status" value="1"/>
</dbReference>
<reference evidence="15 16" key="1">
    <citation type="submission" date="2018-06" db="EMBL/GenBank/DDBJ databases">
        <authorList>
            <consortium name="Pathogen Informatics"/>
            <person name="Doyle S."/>
        </authorList>
    </citation>
    <scope>NUCLEOTIDE SEQUENCE [LARGE SCALE GENOMIC DNA]</scope>
    <source>
        <strain evidence="15 16">NCTC11694</strain>
    </source>
</reference>
<name>A0A7H4LSG0_9ENTR</name>
<evidence type="ECO:0000256" key="2">
    <source>
        <dbReference type="ARBA" id="ARBA00011738"/>
    </source>
</evidence>
<evidence type="ECO:0000256" key="4">
    <source>
        <dbReference type="ARBA" id="ARBA00022475"/>
    </source>
</evidence>
<comment type="subcellular location">
    <subcellularLocation>
        <location evidence="1">Cell membrane</location>
        <topology evidence="1">Multi-pass membrane protein</topology>
    </subcellularLocation>
</comment>
<evidence type="ECO:0000313" key="15">
    <source>
        <dbReference type="EMBL" id="STR39086.1"/>
    </source>
</evidence>
<evidence type="ECO:0000256" key="13">
    <source>
        <dbReference type="ARBA" id="ARBA00042859"/>
    </source>
</evidence>
<keyword evidence="5" id="KW-0762">Sugar transport</keyword>
<evidence type="ECO:0000256" key="9">
    <source>
        <dbReference type="ARBA" id="ARBA00023136"/>
    </source>
</evidence>
<evidence type="ECO:0000313" key="16">
    <source>
        <dbReference type="Proteomes" id="UP000255050"/>
    </source>
</evidence>
<keyword evidence="7 14" id="KW-0812">Transmembrane</keyword>
<comment type="function">
    <text evidence="10">The phosphoenolpyruvate-dependent sugar phosphotransferase system (sugar PTS), a major carbohydrate active transport system, catalyzes the phosphorylation of incoming sugar substrates concomitantly with their translocation across the cell membrane. The enzyme II UlaABC PTS system is involved in ascorbate transport.</text>
</comment>
<evidence type="ECO:0000256" key="11">
    <source>
        <dbReference type="ARBA" id="ARBA00038218"/>
    </source>
</evidence>
<comment type="caution">
    <text evidence="15">The sequence shown here is derived from an EMBL/GenBank/DDBJ whole genome shotgun (WGS) entry which is preliminary data.</text>
</comment>
<evidence type="ECO:0000256" key="8">
    <source>
        <dbReference type="ARBA" id="ARBA00022989"/>
    </source>
</evidence>
<evidence type="ECO:0000256" key="10">
    <source>
        <dbReference type="ARBA" id="ARBA00037387"/>
    </source>
</evidence>